<feature type="transmembrane region" description="Helical" evidence="5">
    <location>
        <begin position="64"/>
        <end position="86"/>
    </location>
</feature>
<reference evidence="6 7" key="1">
    <citation type="journal article" date="2016" name="Nat. Commun.">
        <title>Thousands of microbial genomes shed light on interconnected biogeochemical processes in an aquifer system.</title>
        <authorList>
            <person name="Anantharaman K."/>
            <person name="Brown C.T."/>
            <person name="Hug L.A."/>
            <person name="Sharon I."/>
            <person name="Castelle C.J."/>
            <person name="Probst A.J."/>
            <person name="Thomas B.C."/>
            <person name="Singh A."/>
            <person name="Wilkins M.J."/>
            <person name="Karaoz U."/>
            <person name="Brodie E.L."/>
            <person name="Williams K.H."/>
            <person name="Hubbard S.S."/>
            <person name="Banfield J.F."/>
        </authorList>
    </citation>
    <scope>NUCLEOTIDE SEQUENCE [LARGE SCALE GENOMIC DNA]</scope>
</reference>
<evidence type="ECO:0000313" key="7">
    <source>
        <dbReference type="Proteomes" id="UP000179270"/>
    </source>
</evidence>
<keyword evidence="5" id="KW-0812">Transmembrane</keyword>
<protein>
    <recommendedName>
        <fullName evidence="8">Sugar ABC transporter substrate-binding protein</fullName>
    </recommendedName>
</protein>
<dbReference type="SUPFAM" id="SSF53850">
    <property type="entry name" value="Periplasmic binding protein-like II"/>
    <property type="match status" value="1"/>
</dbReference>
<keyword evidence="2" id="KW-0813">Transport</keyword>
<evidence type="ECO:0008006" key="8">
    <source>
        <dbReference type="Google" id="ProtNLM"/>
    </source>
</evidence>
<comment type="caution">
    <text evidence="6">The sequence shown here is derived from an EMBL/GenBank/DDBJ whole genome shotgun (WGS) entry which is preliminary data.</text>
</comment>
<dbReference type="GO" id="GO:1901982">
    <property type="term" value="F:maltose binding"/>
    <property type="evidence" value="ECO:0007669"/>
    <property type="project" value="TreeGrafter"/>
</dbReference>
<evidence type="ECO:0000256" key="4">
    <source>
        <dbReference type="SAM" id="MobiDB-lite"/>
    </source>
</evidence>
<dbReference type="GO" id="GO:0042956">
    <property type="term" value="P:maltodextrin transmembrane transport"/>
    <property type="evidence" value="ECO:0007669"/>
    <property type="project" value="TreeGrafter"/>
</dbReference>
<dbReference type="STRING" id="1802055.A3A74_00575"/>
<keyword evidence="5" id="KW-1133">Transmembrane helix</keyword>
<evidence type="ECO:0000256" key="2">
    <source>
        <dbReference type="ARBA" id="ARBA00022448"/>
    </source>
</evidence>
<dbReference type="GO" id="GO:0055052">
    <property type="term" value="C:ATP-binding cassette (ABC) transporter complex, substrate-binding subunit-containing"/>
    <property type="evidence" value="ECO:0007669"/>
    <property type="project" value="TreeGrafter"/>
</dbReference>
<comment type="similarity">
    <text evidence="1">Belongs to the bacterial solute-binding protein 1 family.</text>
</comment>
<accession>A0A1F7I809</accession>
<dbReference type="PANTHER" id="PTHR30061">
    <property type="entry name" value="MALTOSE-BINDING PERIPLASMIC PROTEIN"/>
    <property type="match status" value="1"/>
</dbReference>
<organism evidence="6 7">
    <name type="scientific">Candidatus Roizmanbacteria bacterium RIFCSPLOWO2_01_FULL_35_13</name>
    <dbReference type="NCBI Taxonomy" id="1802055"/>
    <lineage>
        <taxon>Bacteria</taxon>
        <taxon>Candidatus Roizmaniibacteriota</taxon>
    </lineage>
</organism>
<dbReference type="GO" id="GO:0015768">
    <property type="term" value="P:maltose transport"/>
    <property type="evidence" value="ECO:0007669"/>
    <property type="project" value="TreeGrafter"/>
</dbReference>
<dbReference type="Proteomes" id="UP000179270">
    <property type="component" value="Unassembled WGS sequence"/>
</dbReference>
<feature type="region of interest" description="Disordered" evidence="4">
    <location>
        <begin position="1"/>
        <end position="53"/>
    </location>
</feature>
<dbReference type="Pfam" id="PF01547">
    <property type="entry name" value="SBP_bac_1"/>
    <property type="match status" value="1"/>
</dbReference>
<dbReference type="CDD" id="cd13585">
    <property type="entry name" value="PBP2_TMBP_like"/>
    <property type="match status" value="1"/>
</dbReference>
<keyword evidence="3" id="KW-0732">Signal</keyword>
<gene>
    <name evidence="6" type="ORF">A3A74_00575</name>
</gene>
<evidence type="ECO:0000256" key="5">
    <source>
        <dbReference type="SAM" id="Phobius"/>
    </source>
</evidence>
<dbReference type="InterPro" id="IPR006059">
    <property type="entry name" value="SBP"/>
</dbReference>
<evidence type="ECO:0000256" key="1">
    <source>
        <dbReference type="ARBA" id="ARBA00008520"/>
    </source>
</evidence>
<evidence type="ECO:0000313" key="6">
    <source>
        <dbReference type="EMBL" id="OGK39500.1"/>
    </source>
</evidence>
<proteinExistence type="inferred from homology"/>
<dbReference type="Gene3D" id="3.40.190.10">
    <property type="entry name" value="Periplasmic binding protein-like II"/>
    <property type="match status" value="1"/>
</dbReference>
<dbReference type="PANTHER" id="PTHR30061:SF50">
    <property type="entry name" value="MALTOSE_MALTODEXTRIN-BINDING PERIPLASMIC PROTEIN"/>
    <property type="match status" value="1"/>
</dbReference>
<keyword evidence="5" id="KW-0472">Membrane</keyword>
<dbReference type="EMBL" id="MGAF01000048">
    <property type="protein sequence ID" value="OGK39500.1"/>
    <property type="molecule type" value="Genomic_DNA"/>
</dbReference>
<sequence>MDDDKVNPPQNQSGTVFESVPADNLQPEEVAPDVAEPTGEDVSQGQDLPSDSSPLVFEENKSKYFIIAGGAIFFLLILIFFLKLIFGAKAPPKDITLTYWGLWEDKEVFAPLITDYQRKNPGIKIDYQKMTPQDYRDKLLARSKNGEGPDIFRFHNTWLPEITDVATPLPEKIMSTGEFDKTFYKIHQKDLKIGNSYYGLPLYIDGLVLVYNDSLFKQAGIATAPTTWDDITDAVTKLTVKDTNGQLVTAGIALGLTSNVDHFSDILGLMILQNGATLKTLDQPEAAGALESFRKFAEPPNNFWDETMPNSVSAFIQEKVAMIFVPSWEVLTIKSINPDLQIKVVPVPSVPGGSPVSVASYWADGVSRYSKNQLEAWKFLRFLVEKDSMTKLYEIEAKFRRFGEPYSRVDLGSLLAQNEYSGAVIKQADAYVSIPLISRTYDNGLNDEIVQYLENAVNATVQGVAYADALSTAKQGVDQVFKKYKIE</sequence>
<feature type="compositionally biased region" description="Polar residues" evidence="4">
    <location>
        <begin position="41"/>
        <end position="53"/>
    </location>
</feature>
<evidence type="ECO:0000256" key="3">
    <source>
        <dbReference type="ARBA" id="ARBA00022729"/>
    </source>
</evidence>
<name>A0A1F7I809_9BACT</name>
<dbReference type="AlphaFoldDB" id="A0A1F7I809"/>